<feature type="region of interest" description="Disordered" evidence="1">
    <location>
        <begin position="8"/>
        <end position="28"/>
    </location>
</feature>
<organism evidence="2 3">
    <name type="scientific">Hyphopichia burtonii NRRL Y-1933</name>
    <dbReference type="NCBI Taxonomy" id="984485"/>
    <lineage>
        <taxon>Eukaryota</taxon>
        <taxon>Fungi</taxon>
        <taxon>Dikarya</taxon>
        <taxon>Ascomycota</taxon>
        <taxon>Saccharomycotina</taxon>
        <taxon>Pichiomycetes</taxon>
        <taxon>Debaryomycetaceae</taxon>
        <taxon>Hyphopichia</taxon>
    </lineage>
</organism>
<dbReference type="AlphaFoldDB" id="A0A1E4RFD6"/>
<protein>
    <submittedName>
        <fullName evidence="2">Uncharacterized protein</fullName>
    </submittedName>
</protein>
<reference evidence="3" key="1">
    <citation type="submission" date="2016-05" db="EMBL/GenBank/DDBJ databases">
        <title>Comparative genomics of biotechnologically important yeasts.</title>
        <authorList>
            <consortium name="DOE Joint Genome Institute"/>
            <person name="Riley R."/>
            <person name="Haridas S."/>
            <person name="Wolfe K.H."/>
            <person name="Lopes M.R."/>
            <person name="Hittinger C.T."/>
            <person name="Goker M."/>
            <person name="Salamov A."/>
            <person name="Wisecaver J."/>
            <person name="Long T.M."/>
            <person name="Aerts A.L."/>
            <person name="Barry K."/>
            <person name="Choi C."/>
            <person name="Clum A."/>
            <person name="Coughlan A.Y."/>
            <person name="Deshpande S."/>
            <person name="Douglass A.P."/>
            <person name="Hanson S.J."/>
            <person name="Klenk H.-P."/>
            <person name="Labutti K."/>
            <person name="Lapidus A."/>
            <person name="Lindquist E."/>
            <person name="Lipzen A."/>
            <person name="Meier-Kolthoff J.P."/>
            <person name="Ohm R.A."/>
            <person name="Otillar R.P."/>
            <person name="Pangilinan J."/>
            <person name="Peng Y."/>
            <person name="Rokas A."/>
            <person name="Rosa C.A."/>
            <person name="Scheuner C."/>
            <person name="Sibirny A.A."/>
            <person name="Slot J.C."/>
            <person name="Stielow J.B."/>
            <person name="Sun H."/>
            <person name="Kurtzman C.P."/>
            <person name="Blackwell M."/>
            <person name="Grigoriev I.V."/>
            <person name="Jeffries T.W."/>
        </authorList>
    </citation>
    <scope>NUCLEOTIDE SEQUENCE [LARGE SCALE GENOMIC DNA]</scope>
    <source>
        <strain evidence="3">NRRL Y-1933</strain>
    </source>
</reference>
<gene>
    <name evidence="2" type="ORF">HYPBUDRAFT_153522</name>
</gene>
<keyword evidence="3" id="KW-1185">Reference proteome</keyword>
<dbReference type="Proteomes" id="UP000095085">
    <property type="component" value="Unassembled WGS sequence"/>
</dbReference>
<dbReference type="RefSeq" id="XP_020075008.1">
    <property type="nucleotide sequence ID" value="XM_020221590.1"/>
</dbReference>
<accession>A0A1E4RFD6</accession>
<name>A0A1E4RFD6_9ASCO</name>
<dbReference type="EMBL" id="KV454543">
    <property type="protein sequence ID" value="ODV65941.1"/>
    <property type="molecule type" value="Genomic_DNA"/>
</dbReference>
<proteinExistence type="predicted"/>
<evidence type="ECO:0000313" key="2">
    <source>
        <dbReference type="EMBL" id="ODV65941.1"/>
    </source>
</evidence>
<sequence>MIYTLTSVTNENIAPEGSNSNQPGAKEPKIVNSSFSIQDDDDLPKPVFTSELDGKAFNDYELFREDYESKIELVIESGAWWKFAAAGTAPQAKDMFRPTNEKQCSYLFHKWFGEPAMGLFAFADYDILPRMRYLQDGFEGAPFLIYSLRYKEGSVFVDVKGPAFTEFFSNKKIRSNSLEFQSIIKGIYKYFIGFKTTRGIISNWATTLFLEIDETKLDELLKSNSIPGDAVIPFRYKVINLDDEDLNTKKCLVAWIYHAFSDVAEASRKKEQKVFEKFHKLVEKERC</sequence>
<evidence type="ECO:0000313" key="3">
    <source>
        <dbReference type="Proteomes" id="UP000095085"/>
    </source>
</evidence>
<evidence type="ECO:0000256" key="1">
    <source>
        <dbReference type="SAM" id="MobiDB-lite"/>
    </source>
</evidence>
<feature type="compositionally biased region" description="Polar residues" evidence="1">
    <location>
        <begin position="8"/>
        <end position="23"/>
    </location>
</feature>
<dbReference type="GeneID" id="30996139"/>